<feature type="region of interest" description="Disordered" evidence="2">
    <location>
        <begin position="376"/>
        <end position="420"/>
    </location>
</feature>
<evidence type="ECO:0000313" key="3">
    <source>
        <dbReference type="EMBL" id="EZA60208.1"/>
    </source>
</evidence>
<dbReference type="EMBL" id="KK107078">
    <property type="protein sequence ID" value="EZA60208.1"/>
    <property type="molecule type" value="Genomic_DNA"/>
</dbReference>
<evidence type="ECO:0000313" key="4">
    <source>
        <dbReference type="Proteomes" id="UP000053097"/>
    </source>
</evidence>
<organism evidence="3 4">
    <name type="scientific">Ooceraea biroi</name>
    <name type="common">Clonal raider ant</name>
    <name type="synonym">Cerapachys biroi</name>
    <dbReference type="NCBI Taxonomy" id="2015173"/>
    <lineage>
        <taxon>Eukaryota</taxon>
        <taxon>Metazoa</taxon>
        <taxon>Ecdysozoa</taxon>
        <taxon>Arthropoda</taxon>
        <taxon>Hexapoda</taxon>
        <taxon>Insecta</taxon>
        <taxon>Pterygota</taxon>
        <taxon>Neoptera</taxon>
        <taxon>Endopterygota</taxon>
        <taxon>Hymenoptera</taxon>
        <taxon>Apocrita</taxon>
        <taxon>Aculeata</taxon>
        <taxon>Formicoidea</taxon>
        <taxon>Formicidae</taxon>
        <taxon>Dorylinae</taxon>
        <taxon>Ooceraea</taxon>
    </lineage>
</organism>
<proteinExistence type="predicted"/>
<feature type="region of interest" description="Disordered" evidence="2">
    <location>
        <begin position="451"/>
        <end position="485"/>
    </location>
</feature>
<dbReference type="STRING" id="2015173.A0A026WWK7"/>
<reference evidence="3 4" key="1">
    <citation type="journal article" date="2014" name="Curr. Biol.">
        <title>The genome of the clonal raider ant Cerapachys biroi.</title>
        <authorList>
            <person name="Oxley P.R."/>
            <person name="Ji L."/>
            <person name="Fetter-Pruneda I."/>
            <person name="McKenzie S.K."/>
            <person name="Li C."/>
            <person name="Hu H."/>
            <person name="Zhang G."/>
            <person name="Kronauer D.J."/>
        </authorList>
    </citation>
    <scope>NUCLEOTIDE SEQUENCE [LARGE SCALE GENOMIC DNA]</scope>
</reference>
<evidence type="ECO:0000256" key="1">
    <source>
        <dbReference type="SAM" id="Coils"/>
    </source>
</evidence>
<dbReference type="OMA" id="RYGAMEM"/>
<feature type="coiled-coil region" evidence="1">
    <location>
        <begin position="129"/>
        <end position="262"/>
    </location>
</feature>
<protein>
    <submittedName>
        <fullName evidence="3">Reticulocyte-binding protein 2-like protein a</fullName>
    </submittedName>
</protein>
<dbReference type="AlphaFoldDB" id="A0A026WWK7"/>
<keyword evidence="1" id="KW-0175">Coiled coil</keyword>
<gene>
    <name evidence="3" type="ORF">X777_13296</name>
</gene>
<dbReference type="Proteomes" id="UP000053097">
    <property type="component" value="Unassembled WGS sequence"/>
</dbReference>
<accession>A0A026WWK7</accession>
<sequence>MERRADRYGAREMRHSRSEDLLGTISRSPSPIVDLPTTTSEDDLIAASALRESGIYDEAVGGMGLAGPSRRILSSPPRAMGVPVDPEDSIRDIVTENDLYRYVLFKRHYDKYVDLSEKYKEAKSIAYYLEERYHEIKAERDKLEEARRNLERRLEGCETELRGKEDELFLQLERSLRLEEEVERAKAERDSYLEAQDRLEQQRESAFRRLQMQLEQNEITRRDLERARQDVIRQATVIRAERDTLERENEVLRQRLRLEQDELGAERRRREEGVAALTRETIALKHATRHLTAATFHATSCRNRRRCSICTYARHTFATVDNYRDNGKLLQCLQTPLQDLRSWLRPSATSSAGTSRVPRIGSTIADREICYIDDSSVDSSSNGSTNSRSCSSSTSSSNSAYDDEAYPSTPIAEPSLSSATSSVPHTARAFSSDSGFSSEIGDRRSRCFENIASSTSSSSGKSRNISESLDSNEVDDQGGVVGRDGLVRSRWTSSFRRLLGRKPKSKLDRSAGPSKTDESR</sequence>
<name>A0A026WWK7_OOCBI</name>
<dbReference type="OrthoDB" id="6816312at2759"/>
<keyword evidence="4" id="KW-1185">Reference proteome</keyword>
<feature type="compositionally biased region" description="Low complexity" evidence="2">
    <location>
        <begin position="453"/>
        <end position="468"/>
    </location>
</feature>
<evidence type="ECO:0000256" key="2">
    <source>
        <dbReference type="SAM" id="MobiDB-lite"/>
    </source>
</evidence>
<feature type="compositionally biased region" description="Low complexity" evidence="2">
    <location>
        <begin position="376"/>
        <end position="399"/>
    </location>
</feature>